<evidence type="ECO:0008006" key="3">
    <source>
        <dbReference type="Google" id="ProtNLM"/>
    </source>
</evidence>
<protein>
    <recommendedName>
        <fullName evidence="3">Reverse transcriptase domain-containing protein</fullName>
    </recommendedName>
</protein>
<dbReference type="Proteomes" id="UP000597762">
    <property type="component" value="Unassembled WGS sequence"/>
</dbReference>
<reference evidence="1" key="1">
    <citation type="submission" date="2021-01" db="EMBL/GenBank/DDBJ databases">
        <authorList>
            <person name="Li R."/>
            <person name="Bekaert M."/>
        </authorList>
    </citation>
    <scope>NUCLEOTIDE SEQUENCE</scope>
    <source>
        <strain evidence="1">Farmed</strain>
    </source>
</reference>
<accession>A0A812DCJ9</accession>
<keyword evidence="2" id="KW-1185">Reference proteome</keyword>
<dbReference type="OrthoDB" id="6150503at2759"/>
<gene>
    <name evidence="1" type="ORF">SPHA_49371</name>
</gene>
<evidence type="ECO:0000313" key="2">
    <source>
        <dbReference type="Proteomes" id="UP000597762"/>
    </source>
</evidence>
<proteinExistence type="predicted"/>
<name>A0A812DCJ9_ACAPH</name>
<sequence length="348" mass="39429">MLAARSKGINDRLMSVRLPLPRKMIATLISTYAPAITNLDEKLDNKLPPPNTDPHVDAEAEWTHFRDAVYTVASDVVGPITRMHQDWFDDNKFHIHTLLDNPSSTSKKKSFRAIGRVVRFEPHCMKDESLSERADTTESYVERNFYSALKTVYFPTSSRTSSLLSADGSALISDKKILEGWEEHFSDRKGNKNACDKHRRILLSIAGKILARVLLYRLNAHLVRDLFSESQCGFRAERGVRSSAVATEMSVAERRTFHDGMNARVRDDGVYSQPFPVTSVLVPTLFNMLFSAILKDSLRGDIGIGRRYRTDGKLFNLGDYRQRKKCMMIRPLTSCSPTTDCAQCQYPV</sequence>
<evidence type="ECO:0000313" key="1">
    <source>
        <dbReference type="EMBL" id="CAE1292628.1"/>
    </source>
</evidence>
<dbReference type="EMBL" id="CAHIKZ030002816">
    <property type="protein sequence ID" value="CAE1292628.1"/>
    <property type="molecule type" value="Genomic_DNA"/>
</dbReference>
<dbReference type="AlphaFoldDB" id="A0A812DCJ9"/>
<comment type="caution">
    <text evidence="1">The sequence shown here is derived from an EMBL/GenBank/DDBJ whole genome shotgun (WGS) entry which is preliminary data.</text>
</comment>
<organism evidence="1 2">
    <name type="scientific">Acanthosepion pharaonis</name>
    <name type="common">Pharaoh cuttlefish</name>
    <name type="synonym">Sepia pharaonis</name>
    <dbReference type="NCBI Taxonomy" id="158019"/>
    <lineage>
        <taxon>Eukaryota</taxon>
        <taxon>Metazoa</taxon>
        <taxon>Spiralia</taxon>
        <taxon>Lophotrochozoa</taxon>
        <taxon>Mollusca</taxon>
        <taxon>Cephalopoda</taxon>
        <taxon>Coleoidea</taxon>
        <taxon>Decapodiformes</taxon>
        <taxon>Sepiida</taxon>
        <taxon>Sepiina</taxon>
        <taxon>Sepiidae</taxon>
        <taxon>Acanthosepion</taxon>
    </lineage>
</organism>